<dbReference type="PANTHER" id="PTHR48104">
    <property type="entry name" value="METACASPASE-4"/>
    <property type="match status" value="1"/>
</dbReference>
<feature type="compositionally biased region" description="Gly residues" evidence="2">
    <location>
        <begin position="104"/>
        <end position="116"/>
    </location>
</feature>
<dbReference type="AlphaFoldDB" id="A0A1E3JEK2"/>
<accession>A0A1E3JEK2</accession>
<feature type="compositionally biased region" description="Low complexity" evidence="2">
    <location>
        <begin position="32"/>
        <end position="48"/>
    </location>
</feature>
<name>A0A1E3JEK2_9TREE</name>
<feature type="compositionally biased region" description="Gly residues" evidence="2">
    <location>
        <begin position="156"/>
        <end position="168"/>
    </location>
</feature>
<feature type="domain" description="Peptidase C14 caspase" evidence="3">
    <location>
        <begin position="287"/>
        <end position="566"/>
    </location>
</feature>
<feature type="compositionally biased region" description="Basic and acidic residues" evidence="2">
    <location>
        <begin position="11"/>
        <end position="30"/>
    </location>
</feature>
<feature type="region of interest" description="Disordered" evidence="2">
    <location>
        <begin position="101"/>
        <end position="168"/>
    </location>
</feature>
<comment type="similarity">
    <text evidence="1">Belongs to the peptidase C14B family.</text>
</comment>
<dbReference type="OrthoDB" id="3223806at2759"/>
<dbReference type="GO" id="GO:0004197">
    <property type="term" value="F:cysteine-type endopeptidase activity"/>
    <property type="evidence" value="ECO:0007669"/>
    <property type="project" value="InterPro"/>
</dbReference>
<sequence length="576" mass="62298">MSNYGDDYEEPQERGFDDEYYEDRRSDRSRSRSNSSSSSSSSSSGDSQHSLHHSSQEEDGRYDDQQAYQQQPTNSGSGGAGFGGLGGGAAMGMMTGMMGKLMSGQGGGGNRDGGNGWQEQQYGNQYPQGGYGQQQAYGQQQYPQQQYGRDQYGQQPYGGGGYDQGGYGGGGGYQQQGYCGQGGYGGDSRGDDGYGGQGFPHPGAPPQQYEPSNAGYAPPQAPYGAQQHQFGGYQPNPSDDGQPHPHHFGPQFTDPRTGETAQAFFEYSRCSGRRKALLARTPISSDIGINYIGTSAELSGCINDAHNIQKFIAERYGYKLEDIVMLTDDTNDPRTIPNRENIIKGMKWLVDGAQRDDALFLHYSGHGTQTEDLDGDEQDGDDEAICPLDYETEGLIIDDESDHELCVQPLPAGCRLTAICDSCHSATVMDLPYVYDTEGNIKEPDLLQEASEGLLGAGMDILRGDTNGIMKSLFGAAKSAFSANQANEKTKKTKTSPADVVMWSGCKDDQTSADTQEAGKATGAMSYAFIASLNKNPNQSYQELLISVREEMKGRYTQKPQLSACHPIDTDLQFVA</sequence>
<gene>
    <name evidence="4" type="ORF">I350_07485</name>
</gene>
<protein>
    <recommendedName>
        <fullName evidence="3">Peptidase C14 caspase domain-containing protein</fullName>
    </recommendedName>
</protein>
<evidence type="ECO:0000256" key="1">
    <source>
        <dbReference type="ARBA" id="ARBA00009005"/>
    </source>
</evidence>
<feature type="region of interest" description="Disordered" evidence="2">
    <location>
        <begin position="182"/>
        <end position="256"/>
    </location>
</feature>
<reference evidence="4 5" key="1">
    <citation type="submission" date="2016-06" db="EMBL/GenBank/DDBJ databases">
        <title>Evolution of pathogenesis and genome organization in the Tremellales.</title>
        <authorList>
            <person name="Cuomo C."/>
            <person name="Litvintseva A."/>
            <person name="Heitman J."/>
            <person name="Chen Y."/>
            <person name="Sun S."/>
            <person name="Springer D."/>
            <person name="Dromer F."/>
            <person name="Young S."/>
            <person name="Zeng Q."/>
            <person name="Chapman S."/>
            <person name="Gujja S."/>
            <person name="Saif S."/>
            <person name="Birren B."/>
        </authorList>
    </citation>
    <scope>NUCLEOTIDE SEQUENCE [LARGE SCALE GENOMIC DNA]</scope>
    <source>
        <strain evidence="4 5">CBS 6273</strain>
    </source>
</reference>
<evidence type="ECO:0000313" key="4">
    <source>
        <dbReference type="EMBL" id="ODN99318.1"/>
    </source>
</evidence>
<evidence type="ECO:0000259" key="3">
    <source>
        <dbReference type="Pfam" id="PF00656"/>
    </source>
</evidence>
<feature type="compositionally biased region" description="Low complexity" evidence="2">
    <location>
        <begin position="120"/>
        <end position="155"/>
    </location>
</feature>
<dbReference type="Pfam" id="PF00656">
    <property type="entry name" value="Peptidase_C14"/>
    <property type="match status" value="1"/>
</dbReference>
<proteinExistence type="inferred from homology"/>
<dbReference type="InterPro" id="IPR011600">
    <property type="entry name" value="Pept_C14_caspase"/>
</dbReference>
<dbReference type="Proteomes" id="UP000095149">
    <property type="component" value="Unassembled WGS sequence"/>
</dbReference>
<dbReference type="EMBL" id="MEKH01000012">
    <property type="protein sequence ID" value="ODN99318.1"/>
    <property type="molecule type" value="Genomic_DNA"/>
</dbReference>
<feature type="region of interest" description="Disordered" evidence="2">
    <location>
        <begin position="1"/>
        <end position="88"/>
    </location>
</feature>
<evidence type="ECO:0000256" key="2">
    <source>
        <dbReference type="SAM" id="MobiDB-lite"/>
    </source>
</evidence>
<dbReference type="GO" id="GO:0006508">
    <property type="term" value="P:proteolysis"/>
    <property type="evidence" value="ECO:0007669"/>
    <property type="project" value="InterPro"/>
</dbReference>
<comment type="caution">
    <text evidence="4">The sequence shown here is derived from an EMBL/GenBank/DDBJ whole genome shotgun (WGS) entry which is preliminary data.</text>
</comment>
<feature type="compositionally biased region" description="Gly residues" evidence="2">
    <location>
        <begin position="76"/>
        <end position="88"/>
    </location>
</feature>
<organism evidence="4 5">
    <name type="scientific">Cryptococcus amylolentus CBS 6273</name>
    <dbReference type="NCBI Taxonomy" id="1296118"/>
    <lineage>
        <taxon>Eukaryota</taxon>
        <taxon>Fungi</taxon>
        <taxon>Dikarya</taxon>
        <taxon>Basidiomycota</taxon>
        <taxon>Agaricomycotina</taxon>
        <taxon>Tremellomycetes</taxon>
        <taxon>Tremellales</taxon>
        <taxon>Cryptococcaceae</taxon>
        <taxon>Cryptococcus</taxon>
    </lineage>
</organism>
<feature type="compositionally biased region" description="Acidic residues" evidence="2">
    <location>
        <begin position="1"/>
        <end position="10"/>
    </location>
</feature>
<dbReference type="PANTHER" id="PTHR48104:SF30">
    <property type="entry name" value="METACASPASE-1"/>
    <property type="match status" value="1"/>
</dbReference>
<feature type="compositionally biased region" description="Basic and acidic residues" evidence="2">
    <location>
        <begin position="54"/>
        <end position="64"/>
    </location>
</feature>
<dbReference type="InterPro" id="IPR050452">
    <property type="entry name" value="Metacaspase"/>
</dbReference>
<evidence type="ECO:0000313" key="5">
    <source>
        <dbReference type="Proteomes" id="UP000095149"/>
    </source>
</evidence>
<dbReference type="GO" id="GO:0005737">
    <property type="term" value="C:cytoplasm"/>
    <property type="evidence" value="ECO:0007669"/>
    <property type="project" value="TreeGrafter"/>
</dbReference>
<dbReference type="Gene3D" id="3.40.50.12660">
    <property type="match status" value="2"/>
</dbReference>
<feature type="compositionally biased region" description="Low complexity" evidence="2">
    <location>
        <begin position="214"/>
        <end position="227"/>
    </location>
</feature>
<feature type="compositionally biased region" description="Gly residues" evidence="2">
    <location>
        <begin position="182"/>
        <end position="198"/>
    </location>
</feature>